<evidence type="ECO:0000313" key="2">
    <source>
        <dbReference type="Proteomes" id="UP000198584"/>
    </source>
</evidence>
<evidence type="ECO:0000313" key="1">
    <source>
        <dbReference type="EMBL" id="SEB11524.1"/>
    </source>
</evidence>
<protein>
    <submittedName>
        <fullName evidence="1">Uncharacterized protein</fullName>
    </submittedName>
</protein>
<accession>A0A1H4GPP6</accession>
<dbReference type="RefSeq" id="WP_093046201.1">
    <property type="nucleotide sequence ID" value="NZ_FNQR01000017.1"/>
</dbReference>
<proteinExistence type="predicted"/>
<sequence length="94" mass="11145">MRSLQDAVYNWLTIQVVADYRPDDASANETADFFYEMLQSDHQVKEIEVNCENELYQVTCHTSEEVRKLRFPAELIDLMLVQIKDEPHKFKNYS</sequence>
<keyword evidence="2" id="KW-1185">Reference proteome</keyword>
<dbReference type="OrthoDB" id="2692034at2"/>
<reference evidence="2" key="1">
    <citation type="submission" date="2016-10" db="EMBL/GenBank/DDBJ databases">
        <authorList>
            <person name="Varghese N."/>
            <person name="Submissions S."/>
        </authorList>
    </citation>
    <scope>NUCLEOTIDE SEQUENCE [LARGE SCALE GENOMIC DNA]</scope>
    <source>
        <strain evidence="2">CCM7597</strain>
    </source>
</reference>
<dbReference type="AlphaFoldDB" id="A0A1H4GPP6"/>
<gene>
    <name evidence="1" type="ORF">SAMN05421743_11777</name>
</gene>
<organism evidence="1 2">
    <name type="scientific">Thalassobacillus cyri</name>
    <dbReference type="NCBI Taxonomy" id="571932"/>
    <lineage>
        <taxon>Bacteria</taxon>
        <taxon>Bacillati</taxon>
        <taxon>Bacillota</taxon>
        <taxon>Bacilli</taxon>
        <taxon>Bacillales</taxon>
        <taxon>Bacillaceae</taxon>
        <taxon>Thalassobacillus</taxon>
    </lineage>
</organism>
<dbReference type="STRING" id="571932.SAMN05421743_11777"/>
<dbReference type="Proteomes" id="UP000198584">
    <property type="component" value="Unassembled WGS sequence"/>
</dbReference>
<name>A0A1H4GPP6_9BACI</name>
<dbReference type="EMBL" id="FNQR01000017">
    <property type="protein sequence ID" value="SEB11524.1"/>
    <property type="molecule type" value="Genomic_DNA"/>
</dbReference>